<name>A0ABY5GNL3_9GAMM</name>
<proteinExistence type="predicted"/>
<dbReference type="RefSeq" id="WP_255392039.1">
    <property type="nucleotide sequence ID" value="NZ_CP101509.1"/>
</dbReference>
<organism evidence="1 2">
    <name type="scientific">Photobacterium atrarenae</name>
    <dbReference type="NCBI Taxonomy" id="865757"/>
    <lineage>
        <taxon>Bacteria</taxon>
        <taxon>Pseudomonadati</taxon>
        <taxon>Pseudomonadota</taxon>
        <taxon>Gammaproteobacteria</taxon>
        <taxon>Vibrionales</taxon>
        <taxon>Vibrionaceae</taxon>
        <taxon>Photobacterium</taxon>
    </lineage>
</organism>
<reference evidence="1" key="1">
    <citation type="submission" date="2022-07" db="EMBL/GenBank/DDBJ databases">
        <title>Genome sequencing of Photobacterium atrarenae GJH2-4.</title>
        <authorList>
            <person name="Park S.-J."/>
        </authorList>
    </citation>
    <scope>NUCLEOTIDE SEQUENCE</scope>
    <source>
        <strain evidence="1">GJH2-4</strain>
    </source>
</reference>
<sequence>MSNNQGENKLDHQGIMESISDVFILRPNGKIAYLPYDFYTAPSRIIESVPVEGDIQRFFLEQDGKYPFNLSGPTVTKVIEWNLSENEHRNQAIVSQMKEKPETGYFLDLRRITLNRLEMFRPLGVNSLAPDQPVQHERATIQGGYHLVPEDKLDQLKQVPENDNLYIAFYQNPDQSRTVDEFYSYCVSYISASELDDCEYKADAPRFKAYSVDDIVDDIANTKNHLKHYYGDTRVQSGALNPIDIDIIRPYSPVGAACYIANLQTFQDKTNQSK</sequence>
<keyword evidence="2" id="KW-1185">Reference proteome</keyword>
<evidence type="ECO:0000313" key="2">
    <source>
        <dbReference type="Proteomes" id="UP001057998"/>
    </source>
</evidence>
<dbReference type="EMBL" id="CP101509">
    <property type="protein sequence ID" value="UTV30674.1"/>
    <property type="molecule type" value="Genomic_DNA"/>
</dbReference>
<dbReference type="Proteomes" id="UP001057998">
    <property type="component" value="Chromosome 2"/>
</dbReference>
<protein>
    <submittedName>
        <fullName evidence="1">Uncharacterized protein</fullName>
    </submittedName>
</protein>
<accession>A0ABY5GNL3</accession>
<gene>
    <name evidence="1" type="ORF">NNL38_19110</name>
</gene>
<evidence type="ECO:0000313" key="1">
    <source>
        <dbReference type="EMBL" id="UTV30674.1"/>
    </source>
</evidence>